<evidence type="ECO:0000259" key="7">
    <source>
        <dbReference type="Pfam" id="PF01266"/>
    </source>
</evidence>
<dbReference type="AlphaFoldDB" id="E2PXX0"/>
<keyword evidence="9" id="KW-1185">Reference proteome</keyword>
<feature type="region of interest" description="Disordered" evidence="6">
    <location>
        <begin position="1"/>
        <end position="36"/>
    </location>
</feature>
<dbReference type="EMBL" id="CM000913">
    <property type="protein sequence ID" value="EFG08210.1"/>
    <property type="molecule type" value="Genomic_DNA"/>
</dbReference>
<dbReference type="eggNOG" id="COG0579">
    <property type="taxonomic scope" value="Bacteria"/>
</dbReference>
<feature type="compositionally biased region" description="Low complexity" evidence="6">
    <location>
        <begin position="70"/>
        <end position="92"/>
    </location>
</feature>
<dbReference type="SUPFAM" id="SSF51905">
    <property type="entry name" value="FAD/NAD(P)-binding domain"/>
    <property type="match status" value="1"/>
</dbReference>
<evidence type="ECO:0000313" key="9">
    <source>
        <dbReference type="Proteomes" id="UP000002357"/>
    </source>
</evidence>
<gene>
    <name evidence="8" type="ORF">SCLAV_3139</name>
</gene>
<evidence type="ECO:0000256" key="2">
    <source>
        <dbReference type="ARBA" id="ARBA00022630"/>
    </source>
</evidence>
<evidence type="ECO:0000256" key="1">
    <source>
        <dbReference type="ARBA" id="ARBA00001974"/>
    </source>
</evidence>
<dbReference type="Pfam" id="PF01266">
    <property type="entry name" value="DAO"/>
    <property type="match status" value="1"/>
</dbReference>
<dbReference type="PANTHER" id="PTHR43104:SF2">
    <property type="entry name" value="L-2-HYDROXYGLUTARATE DEHYDROGENASE, MITOCHONDRIAL"/>
    <property type="match status" value="1"/>
</dbReference>
<dbReference type="Gene3D" id="3.50.50.60">
    <property type="entry name" value="FAD/NAD(P)-binding domain"/>
    <property type="match status" value="1"/>
</dbReference>
<feature type="domain" description="FAD dependent oxidoreductase" evidence="7">
    <location>
        <begin position="117"/>
        <end position="504"/>
    </location>
</feature>
<feature type="compositionally biased region" description="Low complexity" evidence="6">
    <location>
        <begin position="14"/>
        <end position="29"/>
    </location>
</feature>
<feature type="region of interest" description="Disordered" evidence="6">
    <location>
        <begin position="52"/>
        <end position="109"/>
    </location>
</feature>
<feature type="compositionally biased region" description="Acidic residues" evidence="6">
    <location>
        <begin position="59"/>
        <end position="69"/>
    </location>
</feature>
<dbReference type="NCBIfam" id="NF008726">
    <property type="entry name" value="PRK11728.1"/>
    <property type="match status" value="1"/>
</dbReference>
<protein>
    <submittedName>
        <fullName evidence="8">Hydroxyglutarate oxidase</fullName>
    </submittedName>
</protein>
<comment type="similarity">
    <text evidence="5">Belongs to the L2HGDH family.</text>
</comment>
<evidence type="ECO:0000256" key="5">
    <source>
        <dbReference type="ARBA" id="ARBA00037941"/>
    </source>
</evidence>
<dbReference type="Gene3D" id="3.30.9.10">
    <property type="entry name" value="D-Amino Acid Oxidase, subunit A, domain 2"/>
    <property type="match status" value="1"/>
</dbReference>
<organism evidence="8 9">
    <name type="scientific">Streptomyces clavuligerus</name>
    <dbReference type="NCBI Taxonomy" id="1901"/>
    <lineage>
        <taxon>Bacteria</taxon>
        <taxon>Bacillati</taxon>
        <taxon>Actinomycetota</taxon>
        <taxon>Actinomycetes</taxon>
        <taxon>Kitasatosporales</taxon>
        <taxon>Streptomycetaceae</taxon>
        <taxon>Streptomyces</taxon>
    </lineage>
</organism>
<dbReference type="STRING" id="1901.BB341_12890"/>
<evidence type="ECO:0000256" key="3">
    <source>
        <dbReference type="ARBA" id="ARBA00022827"/>
    </source>
</evidence>
<sequence>MRSHGWWHGVVAQSTDSGTDTGGTAPSAGRSDGVVSGRVQYRGWEVARVTVVDGRAGDGEEGTAEDTESTGEGTAGDATGDTAGDTAADTGGSSPGPADPGTGPWAPTGHRGGFDCDVLVVGGGIVGLATAHALLRAAPGTRVTVLEKEATTAAHQTGRNSGVIHSGIYYRPGSLKARFAVRGAAEMVGFCAENDLPHRVTGKLIVATSRDELPRLHALVQRGRENGIPVRELGPAQITEYEPEVRGLAAIQVGTTGVCDFGAVAARLAVLVEKSGGRVDCGEEVTAVDRRAWGVAVRTATGRVLRARALVNCAGLHCDRVARLAGDDPEMRIVPFRGEYYELADPARVRGLVYPVPDPAFPFLGVHLTRGIDGGVHVGPNAVPAGAREGYRRSTVRPRELAWTLAWPGTWQMAREHWRYGAGELHRSLSKTAFTAAVRRLLPSVTEADLRPAPSGVRAQAVLRDGTLADDFLIKEAPRTVHVLNAPSPAATASLPIGREVAARVLRLL</sequence>
<proteinExistence type="inferred from homology"/>
<keyword evidence="2" id="KW-0285">Flavoprotein</keyword>
<accession>E2PXX0</accession>
<comment type="cofactor">
    <cofactor evidence="1">
        <name>FAD</name>
        <dbReference type="ChEBI" id="CHEBI:57692"/>
    </cofactor>
</comment>
<keyword evidence="3" id="KW-0274">FAD</keyword>
<dbReference type="InterPro" id="IPR006076">
    <property type="entry name" value="FAD-dep_OxRdtase"/>
</dbReference>
<dbReference type="InterPro" id="IPR036188">
    <property type="entry name" value="FAD/NAD-bd_sf"/>
</dbReference>
<dbReference type="GO" id="GO:0005737">
    <property type="term" value="C:cytoplasm"/>
    <property type="evidence" value="ECO:0007669"/>
    <property type="project" value="TreeGrafter"/>
</dbReference>
<keyword evidence="4" id="KW-0560">Oxidoreductase</keyword>
<dbReference type="PANTHER" id="PTHR43104">
    <property type="entry name" value="L-2-HYDROXYGLUTARATE DEHYDROGENASE, MITOCHONDRIAL"/>
    <property type="match status" value="1"/>
</dbReference>
<evidence type="ECO:0000256" key="6">
    <source>
        <dbReference type="SAM" id="MobiDB-lite"/>
    </source>
</evidence>
<dbReference type="Proteomes" id="UP000002357">
    <property type="component" value="Chromosome"/>
</dbReference>
<evidence type="ECO:0000256" key="4">
    <source>
        <dbReference type="ARBA" id="ARBA00023002"/>
    </source>
</evidence>
<evidence type="ECO:0000313" key="8">
    <source>
        <dbReference type="EMBL" id="EFG08210.1"/>
    </source>
</evidence>
<dbReference type="KEGG" id="sclf:BB341_12890"/>
<name>E2PXX0_STRCL</name>
<reference evidence="8 9" key="1">
    <citation type="journal article" date="2010" name="Genome Biol. Evol.">
        <title>The sequence of a 1.8-mb bacterial linear plasmid reveals a rich evolutionary reservoir of secondary metabolic pathways.</title>
        <authorList>
            <person name="Medema M.H."/>
            <person name="Trefzer A."/>
            <person name="Kovalchuk A."/>
            <person name="van den Berg M."/>
            <person name="Mueller U."/>
            <person name="Heijne W."/>
            <person name="Wu L."/>
            <person name="Alam M.T."/>
            <person name="Ronning C.M."/>
            <person name="Nierman W.C."/>
            <person name="Bovenberg R.A.L."/>
            <person name="Breitling R."/>
            <person name="Takano E."/>
        </authorList>
    </citation>
    <scope>NUCLEOTIDE SEQUENCE [LARGE SCALE GENOMIC DNA]</scope>
    <source>
        <strain evidence="9">ATCC 27064 / DSM 738 / JCM 4710 / NBRC 13307 / NCIMB 12785 / NRRL 3585 / VKM Ac-602</strain>
    </source>
</reference>
<dbReference type="GO" id="GO:0047545">
    <property type="term" value="F:(S)-2-hydroxyglutarate dehydrogenase activity"/>
    <property type="evidence" value="ECO:0007669"/>
    <property type="project" value="TreeGrafter"/>
</dbReference>